<keyword evidence="1" id="KW-1133">Transmembrane helix</keyword>
<feature type="transmembrane region" description="Helical" evidence="1">
    <location>
        <begin position="82"/>
        <end position="106"/>
    </location>
</feature>
<dbReference type="Proteomes" id="UP000321234">
    <property type="component" value="Unassembled WGS sequence"/>
</dbReference>
<name>A0A5C8Z5S3_9ACTN</name>
<dbReference type="GO" id="GO:0030255">
    <property type="term" value="P:protein secretion by the type IV secretion system"/>
    <property type="evidence" value="ECO:0007669"/>
    <property type="project" value="InterPro"/>
</dbReference>
<dbReference type="EMBL" id="VKAC01000014">
    <property type="protein sequence ID" value="TXR52481.1"/>
    <property type="molecule type" value="Genomic_DNA"/>
</dbReference>
<evidence type="ECO:0000256" key="1">
    <source>
        <dbReference type="SAM" id="Phobius"/>
    </source>
</evidence>
<keyword evidence="3" id="KW-1185">Reference proteome</keyword>
<dbReference type="AlphaFoldDB" id="A0A5C8Z5S3"/>
<feature type="transmembrane region" description="Helical" evidence="1">
    <location>
        <begin position="148"/>
        <end position="172"/>
    </location>
</feature>
<accession>A0A5C8Z5S3</accession>
<sequence>MDQFIIAMLNTLSQGASAGTTDDLLLNPAAYNATLYQAAVDLHQAAVVPITALVLAIIAVLELGSNAARMDSGDGQMGVRQITVTLIKVAILLTITSQATLLLGGIDEVVTRIANSANGLNVGAGTPTTPLGDQLTDQVESLGITDQLTVLIILLIPWLAVAIISGVVIAMIFVRFLQLYLMTTFASLPMAFWGHQETKSIGTNYVRAYAAIALHGAVLIIAIKLYQASIGARLTQGITVAPDTDVFALVTDNIGQFFLGPLILGLLLFGSVKVSRAVVGEA</sequence>
<gene>
    <name evidence="2" type="ORF">FMM08_20025</name>
</gene>
<feature type="transmembrane region" description="Helical" evidence="1">
    <location>
        <begin position="208"/>
        <end position="226"/>
    </location>
</feature>
<dbReference type="OrthoDB" id="3260785at2"/>
<dbReference type="Pfam" id="PF19478">
    <property type="entry name" value="TrbL_2"/>
    <property type="match status" value="1"/>
</dbReference>
<comment type="caution">
    <text evidence="2">The sequence shown here is derived from an EMBL/GenBank/DDBJ whole genome shotgun (WGS) entry which is preliminary data.</text>
</comment>
<evidence type="ECO:0000313" key="2">
    <source>
        <dbReference type="EMBL" id="TXR52481.1"/>
    </source>
</evidence>
<dbReference type="InterPro" id="IPR045798">
    <property type="entry name" value="TrbL_Firmicutes"/>
</dbReference>
<keyword evidence="1" id="KW-0472">Membrane</keyword>
<evidence type="ECO:0008006" key="4">
    <source>
        <dbReference type="Google" id="ProtNLM"/>
    </source>
</evidence>
<feature type="transmembrane region" description="Helical" evidence="1">
    <location>
        <begin position="42"/>
        <end position="61"/>
    </location>
</feature>
<reference evidence="2 3" key="1">
    <citation type="submission" date="2019-07" db="EMBL/GenBank/DDBJ databases">
        <title>Quadrisphaera sp. strain DD2A genome sequencing and assembly.</title>
        <authorList>
            <person name="Kim I."/>
        </authorList>
    </citation>
    <scope>NUCLEOTIDE SEQUENCE [LARGE SCALE GENOMIC DNA]</scope>
    <source>
        <strain evidence="2 3">DD2A</strain>
    </source>
</reference>
<organism evidence="2 3">
    <name type="scientific">Quadrisphaera setariae</name>
    <dbReference type="NCBI Taxonomy" id="2593304"/>
    <lineage>
        <taxon>Bacteria</taxon>
        <taxon>Bacillati</taxon>
        <taxon>Actinomycetota</taxon>
        <taxon>Actinomycetes</taxon>
        <taxon>Kineosporiales</taxon>
        <taxon>Kineosporiaceae</taxon>
        <taxon>Quadrisphaera</taxon>
    </lineage>
</organism>
<protein>
    <recommendedName>
        <fullName evidence="4">TrbL/VirB6 plasmid conjugal transfer protein</fullName>
    </recommendedName>
</protein>
<keyword evidence="1" id="KW-0812">Transmembrane</keyword>
<proteinExistence type="predicted"/>
<dbReference type="RefSeq" id="WP_139713848.1">
    <property type="nucleotide sequence ID" value="NZ_VKAC01000014.1"/>
</dbReference>
<evidence type="ECO:0000313" key="3">
    <source>
        <dbReference type="Proteomes" id="UP000321234"/>
    </source>
</evidence>